<feature type="domain" description="Acyl-CoA oxidase/dehydrogenase middle" evidence="7">
    <location>
        <begin position="96"/>
        <end position="191"/>
    </location>
</feature>
<dbReference type="Pfam" id="PF02771">
    <property type="entry name" value="Acyl-CoA_dh_N"/>
    <property type="match status" value="1"/>
</dbReference>
<comment type="similarity">
    <text evidence="2 5">Belongs to the acyl-CoA dehydrogenase family.</text>
</comment>
<accession>A0A346XWS4</accession>
<evidence type="ECO:0000313" key="10">
    <source>
        <dbReference type="Proteomes" id="UP000264006"/>
    </source>
</evidence>
<evidence type="ECO:0000256" key="3">
    <source>
        <dbReference type="ARBA" id="ARBA00022630"/>
    </source>
</evidence>
<dbReference type="GO" id="GO:0003995">
    <property type="term" value="F:acyl-CoA dehydrogenase activity"/>
    <property type="evidence" value="ECO:0007669"/>
    <property type="project" value="InterPro"/>
</dbReference>
<feature type="domain" description="Acyl-CoA dehydrogenase/oxidase N-terminal" evidence="8">
    <location>
        <begin position="2"/>
        <end position="90"/>
    </location>
</feature>
<evidence type="ECO:0000313" key="9">
    <source>
        <dbReference type="EMBL" id="AXV06671.1"/>
    </source>
</evidence>
<evidence type="ECO:0000256" key="1">
    <source>
        <dbReference type="ARBA" id="ARBA00001974"/>
    </source>
</evidence>
<organism evidence="9 10">
    <name type="scientific">Euzebya pacifica</name>
    <dbReference type="NCBI Taxonomy" id="1608957"/>
    <lineage>
        <taxon>Bacteria</taxon>
        <taxon>Bacillati</taxon>
        <taxon>Actinomycetota</taxon>
        <taxon>Nitriliruptoria</taxon>
        <taxon>Euzebyales</taxon>
    </lineage>
</organism>
<keyword evidence="5" id="KW-0560">Oxidoreductase</keyword>
<dbReference type="GO" id="GO:0050660">
    <property type="term" value="F:flavin adenine dinucleotide binding"/>
    <property type="evidence" value="ECO:0007669"/>
    <property type="project" value="InterPro"/>
</dbReference>
<dbReference type="Proteomes" id="UP000264006">
    <property type="component" value="Chromosome"/>
</dbReference>
<dbReference type="SUPFAM" id="SSF56645">
    <property type="entry name" value="Acyl-CoA dehydrogenase NM domain-like"/>
    <property type="match status" value="1"/>
</dbReference>
<dbReference type="InterPro" id="IPR013786">
    <property type="entry name" value="AcylCoA_DH/ox_N"/>
</dbReference>
<dbReference type="FunFam" id="1.20.140.10:FF:000004">
    <property type="entry name" value="Acyl-CoA dehydrogenase FadE25"/>
    <property type="match status" value="1"/>
</dbReference>
<dbReference type="InterPro" id="IPR009100">
    <property type="entry name" value="AcylCoA_DH/oxidase_NM_dom_sf"/>
</dbReference>
<keyword evidence="10" id="KW-1185">Reference proteome</keyword>
<evidence type="ECO:0000256" key="2">
    <source>
        <dbReference type="ARBA" id="ARBA00009347"/>
    </source>
</evidence>
<dbReference type="EMBL" id="CP031165">
    <property type="protein sequence ID" value="AXV06671.1"/>
    <property type="molecule type" value="Genomic_DNA"/>
</dbReference>
<dbReference type="Pfam" id="PF00441">
    <property type="entry name" value="Acyl-CoA_dh_1"/>
    <property type="match status" value="1"/>
</dbReference>
<dbReference type="PIRSF" id="PIRSF016578">
    <property type="entry name" value="HsaA"/>
    <property type="match status" value="1"/>
</dbReference>
<dbReference type="InterPro" id="IPR009075">
    <property type="entry name" value="AcylCo_DH/oxidase_C"/>
</dbReference>
<dbReference type="PANTHER" id="PTHR43884">
    <property type="entry name" value="ACYL-COA DEHYDROGENASE"/>
    <property type="match status" value="1"/>
</dbReference>
<dbReference type="InterPro" id="IPR036250">
    <property type="entry name" value="AcylCo_DH-like_C"/>
</dbReference>
<dbReference type="InterPro" id="IPR037069">
    <property type="entry name" value="AcylCoA_DH/ox_N_sf"/>
</dbReference>
<evidence type="ECO:0000256" key="4">
    <source>
        <dbReference type="ARBA" id="ARBA00022827"/>
    </source>
</evidence>
<protein>
    <submittedName>
        <fullName evidence="9">Butyryl-CoA dehydrogenase</fullName>
    </submittedName>
</protein>
<reference evidence="9 10" key="1">
    <citation type="submission" date="2018-09" db="EMBL/GenBank/DDBJ databases">
        <title>Complete genome sequence of Euzebya sp. DY32-46 isolated from seawater of Pacific Ocean.</title>
        <authorList>
            <person name="Xu L."/>
            <person name="Wu Y.-H."/>
            <person name="Xu X.-W."/>
        </authorList>
    </citation>
    <scope>NUCLEOTIDE SEQUENCE [LARGE SCALE GENOMIC DNA]</scope>
    <source>
        <strain evidence="9 10">DY32-46</strain>
    </source>
</reference>
<evidence type="ECO:0000259" key="6">
    <source>
        <dbReference type="Pfam" id="PF00441"/>
    </source>
</evidence>
<proteinExistence type="inferred from homology"/>
<evidence type="ECO:0000259" key="8">
    <source>
        <dbReference type="Pfam" id="PF02771"/>
    </source>
</evidence>
<dbReference type="InterPro" id="IPR046373">
    <property type="entry name" value="Acyl-CoA_Oxase/DH_mid-dom_sf"/>
</dbReference>
<dbReference type="Gene3D" id="2.40.110.10">
    <property type="entry name" value="Butyryl-CoA Dehydrogenase, subunit A, domain 2"/>
    <property type="match status" value="1"/>
</dbReference>
<dbReference type="Gene3D" id="1.10.540.10">
    <property type="entry name" value="Acyl-CoA dehydrogenase/oxidase, N-terminal domain"/>
    <property type="match status" value="1"/>
</dbReference>
<dbReference type="InterPro" id="IPR006089">
    <property type="entry name" value="Acyl-CoA_DH_CS"/>
</dbReference>
<evidence type="ECO:0000259" key="7">
    <source>
        <dbReference type="Pfam" id="PF02770"/>
    </source>
</evidence>
<feature type="domain" description="Acyl-CoA dehydrogenase/oxidase C-terminal" evidence="6">
    <location>
        <begin position="203"/>
        <end position="350"/>
    </location>
</feature>
<gene>
    <name evidence="9" type="ORF">DVS28_a1986</name>
</gene>
<keyword evidence="3 5" id="KW-0285">Flavoprotein</keyword>
<evidence type="ECO:0000256" key="5">
    <source>
        <dbReference type="RuleBase" id="RU362125"/>
    </source>
</evidence>
<dbReference type="SUPFAM" id="SSF47203">
    <property type="entry name" value="Acyl-CoA dehydrogenase C-terminal domain-like"/>
    <property type="match status" value="1"/>
</dbReference>
<dbReference type="PROSITE" id="PS00072">
    <property type="entry name" value="ACYL_COA_DH_1"/>
    <property type="match status" value="1"/>
</dbReference>
<dbReference type="Pfam" id="PF02770">
    <property type="entry name" value="Acyl-CoA_dh_M"/>
    <property type="match status" value="1"/>
</dbReference>
<sequence length="357" mass="38287">MADAERDEQFPPQVVAPLREAGLLGGTIPVEWGGAGLDHVSHALVVEEVSSRWQVLGSLVAMASGPVGRGLLTHGTDAQRERWLRPLAEGTALAGYALTEPDSGSDASAMRTRAERTDAGYVLTGAKTWIDWANDGDFFLTFARTEPGSVGAKGISAFIVPHDAPGLTTTIMRGKLGMRALSVGELVMDECEVAAENLVGEPGRGFAVAMSALEEARLMVAARISGGIAGVLRAVAAYIEERELFGRKLGDFQMTQAKVADMVVALECARTLTFRAAMLKDRGLPASRAVLTAKLFAQEAYMDVSRDAVQLFGAYGMSEEYEVNRHFRDAKVSEVTGGTSEILRILLSEQVRGRSRR</sequence>
<dbReference type="PANTHER" id="PTHR43884:SF12">
    <property type="entry name" value="ISOVALERYL-COA DEHYDROGENASE, MITOCHONDRIAL-RELATED"/>
    <property type="match status" value="1"/>
</dbReference>
<comment type="cofactor">
    <cofactor evidence="1 5">
        <name>FAD</name>
        <dbReference type="ChEBI" id="CHEBI:57692"/>
    </cofactor>
</comment>
<dbReference type="InterPro" id="IPR006091">
    <property type="entry name" value="Acyl-CoA_Oxase/DH_mid-dom"/>
</dbReference>
<dbReference type="Gene3D" id="1.20.140.10">
    <property type="entry name" value="Butyryl-CoA Dehydrogenase, subunit A, domain 3"/>
    <property type="match status" value="1"/>
</dbReference>
<name>A0A346XWS4_9ACTN</name>
<keyword evidence="4 5" id="KW-0274">FAD</keyword>
<dbReference type="KEGG" id="euz:DVS28_a1986"/>
<dbReference type="AlphaFoldDB" id="A0A346XWS4"/>